<organism evidence="2 3">
    <name type="scientific">Batillaria attramentaria</name>
    <dbReference type="NCBI Taxonomy" id="370345"/>
    <lineage>
        <taxon>Eukaryota</taxon>
        <taxon>Metazoa</taxon>
        <taxon>Spiralia</taxon>
        <taxon>Lophotrochozoa</taxon>
        <taxon>Mollusca</taxon>
        <taxon>Gastropoda</taxon>
        <taxon>Caenogastropoda</taxon>
        <taxon>Sorbeoconcha</taxon>
        <taxon>Cerithioidea</taxon>
        <taxon>Batillariidae</taxon>
        <taxon>Batillaria</taxon>
    </lineage>
</organism>
<protein>
    <recommendedName>
        <fullName evidence="4">Ankyrin repeat protein</fullName>
    </recommendedName>
</protein>
<sequence length="355" mass="40880">MASKKRTLFDFEFSGGTVKKRKETENVPETSVPASTKPKEHKFQEQWRKKWPWLETSESGECEDRPRFKPEQAELRSFEEYLFVIVQPALAHNQQYLDLLHHTALHHQAQSPSETITVTFADVAASAGNLRLLQHLFTSSNQCVRQFHLDYYTYGDTAFLLNLFLHALNSGSRDVVLYLTDKFMEEFTSGMKISILEVCLWVGMTDNRQEQMFQELALKFGVNLASYMHNYTPLFLTCFFENGRLAEFLIDHGANMYAAMSSGSTVASQAYIHGGLLGRHCVLRTLLHKGLRIDAFLEAHTTGYRFPLMYSFIQYNELDLVRLLVDYGHGVNLRIRFRADNQDHRITPLMLALVC</sequence>
<accession>A0ABD0JMR0</accession>
<evidence type="ECO:0000256" key="1">
    <source>
        <dbReference type="SAM" id="MobiDB-lite"/>
    </source>
</evidence>
<dbReference type="Gene3D" id="1.25.40.20">
    <property type="entry name" value="Ankyrin repeat-containing domain"/>
    <property type="match status" value="1"/>
</dbReference>
<proteinExistence type="predicted"/>
<dbReference type="SUPFAM" id="SSF48403">
    <property type="entry name" value="Ankyrin repeat"/>
    <property type="match status" value="1"/>
</dbReference>
<gene>
    <name evidence="2" type="ORF">BaRGS_00032492</name>
</gene>
<dbReference type="AlphaFoldDB" id="A0ABD0JMR0"/>
<keyword evidence="3" id="KW-1185">Reference proteome</keyword>
<feature type="region of interest" description="Disordered" evidence="1">
    <location>
        <begin position="19"/>
        <end position="43"/>
    </location>
</feature>
<name>A0ABD0JMR0_9CAEN</name>
<feature type="non-terminal residue" evidence="2">
    <location>
        <position position="355"/>
    </location>
</feature>
<reference evidence="2 3" key="1">
    <citation type="journal article" date="2023" name="Sci. Data">
        <title>Genome assembly of the Korean intertidal mud-creeper Batillaria attramentaria.</title>
        <authorList>
            <person name="Patra A.K."/>
            <person name="Ho P.T."/>
            <person name="Jun S."/>
            <person name="Lee S.J."/>
            <person name="Kim Y."/>
            <person name="Won Y.J."/>
        </authorList>
    </citation>
    <scope>NUCLEOTIDE SEQUENCE [LARGE SCALE GENOMIC DNA]</scope>
    <source>
        <strain evidence="2">Wonlab-2016</strain>
    </source>
</reference>
<comment type="caution">
    <text evidence="2">The sequence shown here is derived from an EMBL/GenBank/DDBJ whole genome shotgun (WGS) entry which is preliminary data.</text>
</comment>
<dbReference type="InterPro" id="IPR002110">
    <property type="entry name" value="Ankyrin_rpt"/>
</dbReference>
<evidence type="ECO:0008006" key="4">
    <source>
        <dbReference type="Google" id="ProtNLM"/>
    </source>
</evidence>
<dbReference type="InterPro" id="IPR036770">
    <property type="entry name" value="Ankyrin_rpt-contain_sf"/>
</dbReference>
<dbReference type="Proteomes" id="UP001519460">
    <property type="component" value="Unassembled WGS sequence"/>
</dbReference>
<dbReference type="SMART" id="SM00248">
    <property type="entry name" value="ANK"/>
    <property type="match status" value="3"/>
</dbReference>
<evidence type="ECO:0000313" key="3">
    <source>
        <dbReference type="Proteomes" id="UP001519460"/>
    </source>
</evidence>
<dbReference type="EMBL" id="JACVVK020000380">
    <property type="protein sequence ID" value="KAK7476299.1"/>
    <property type="molecule type" value="Genomic_DNA"/>
</dbReference>
<evidence type="ECO:0000313" key="2">
    <source>
        <dbReference type="EMBL" id="KAK7476299.1"/>
    </source>
</evidence>